<dbReference type="InterPro" id="IPR008323">
    <property type="entry name" value="UCP033563"/>
</dbReference>
<name>A0A4Q7PJ64_9FIRM</name>
<evidence type="ECO:0000313" key="2">
    <source>
        <dbReference type="Proteomes" id="UP000292927"/>
    </source>
</evidence>
<dbReference type="PANTHER" id="PTHR36454">
    <property type="entry name" value="LMO2823 PROTEIN"/>
    <property type="match status" value="1"/>
</dbReference>
<sequence>MAIVRPFRAIRPAAKLAEQVAALPYDVYNREEARAAVQGKPLSFLNIDRPETQYPEGADMYGDHVYQKAHDLLARQISEGVYVQEEKPCYYIYELTMDGRTQTGIGACSSIDDYCSQIVKKHENTREEKEQDRIRHVDACNAQTGPIFLAYRSNQKISNVVRTVKEGDPLYDFVSEDGIRHRVWRISEESRIKEIREGFEGIPCTYIADGHHRAASAVKVGLKRRKERPGYAGEEEFNFFLSVLFPEEELKILPYYRVVKDLNGLTEAGFLERISEVFDVEKRDGAVEPGKKGQFGMFLKDRWYLLTAKQEILSCDPVKGLDVSLLQDFLLHPVLGIGDPRLDARIDFVGGIRGVKELERRVHTDMAVAFSTYPTSIQELFAVADAGLLMPPKSTWFEPKLRSGLLIHSLGEQE</sequence>
<reference evidence="1 2" key="1">
    <citation type="submission" date="2019-02" db="EMBL/GenBank/DDBJ databases">
        <title>Genomic Encyclopedia of Type Strains, Phase IV (KMG-IV): sequencing the most valuable type-strain genomes for metagenomic binning, comparative biology and taxonomic classification.</title>
        <authorList>
            <person name="Goeker M."/>
        </authorList>
    </citation>
    <scope>NUCLEOTIDE SEQUENCE [LARGE SCALE GENOMIC DNA]</scope>
    <source>
        <strain evidence="1 2">DSM 29486</strain>
    </source>
</reference>
<dbReference type="RefSeq" id="WP_130435248.1">
    <property type="nucleotide sequence ID" value="NZ_SGXF01000003.1"/>
</dbReference>
<evidence type="ECO:0000313" key="1">
    <source>
        <dbReference type="EMBL" id="RZT00647.1"/>
    </source>
</evidence>
<proteinExistence type="predicted"/>
<comment type="caution">
    <text evidence="1">The sequence shown here is derived from an EMBL/GenBank/DDBJ whole genome shotgun (WGS) entry which is preliminary data.</text>
</comment>
<protein>
    <submittedName>
        <fullName evidence="1">Uncharacterized protein (DUF1015 family)</fullName>
    </submittedName>
</protein>
<dbReference type="OrthoDB" id="9781616at2"/>
<dbReference type="PIRSF" id="PIRSF033563">
    <property type="entry name" value="UCP033563"/>
    <property type="match status" value="1"/>
</dbReference>
<dbReference type="AlphaFoldDB" id="A0A4Q7PJ64"/>
<dbReference type="Proteomes" id="UP000292927">
    <property type="component" value="Unassembled WGS sequence"/>
</dbReference>
<organism evidence="1 2">
    <name type="scientific">Cuneatibacter caecimuris</name>
    <dbReference type="NCBI Taxonomy" id="1796618"/>
    <lineage>
        <taxon>Bacteria</taxon>
        <taxon>Bacillati</taxon>
        <taxon>Bacillota</taxon>
        <taxon>Clostridia</taxon>
        <taxon>Lachnospirales</taxon>
        <taxon>Lachnospiraceae</taxon>
        <taxon>Cuneatibacter</taxon>
    </lineage>
</organism>
<dbReference type="Pfam" id="PF06245">
    <property type="entry name" value="DUF1015"/>
    <property type="match status" value="1"/>
</dbReference>
<dbReference type="EMBL" id="SGXF01000003">
    <property type="protein sequence ID" value="RZT00647.1"/>
    <property type="molecule type" value="Genomic_DNA"/>
</dbReference>
<dbReference type="PANTHER" id="PTHR36454:SF1">
    <property type="entry name" value="DUF1015 DOMAIN-CONTAINING PROTEIN"/>
    <property type="match status" value="1"/>
</dbReference>
<keyword evidence="2" id="KW-1185">Reference proteome</keyword>
<gene>
    <name evidence="1" type="ORF">EV209_1971</name>
</gene>
<accession>A0A4Q7PJ64</accession>